<organism evidence="3 7">
    <name type="scientific">Didymodactylos carnosus</name>
    <dbReference type="NCBI Taxonomy" id="1234261"/>
    <lineage>
        <taxon>Eukaryota</taxon>
        <taxon>Metazoa</taxon>
        <taxon>Spiralia</taxon>
        <taxon>Gnathifera</taxon>
        <taxon>Rotifera</taxon>
        <taxon>Eurotatoria</taxon>
        <taxon>Bdelloidea</taxon>
        <taxon>Philodinida</taxon>
        <taxon>Philodinidae</taxon>
        <taxon>Didymodactylos</taxon>
    </lineage>
</organism>
<dbReference type="Proteomes" id="UP000677228">
    <property type="component" value="Unassembled WGS sequence"/>
</dbReference>
<proteinExistence type="predicted"/>
<feature type="region of interest" description="Disordered" evidence="1">
    <location>
        <begin position="124"/>
        <end position="149"/>
    </location>
</feature>
<keyword evidence="7" id="KW-1185">Reference proteome</keyword>
<evidence type="ECO:0000313" key="7">
    <source>
        <dbReference type="Proteomes" id="UP000663829"/>
    </source>
</evidence>
<evidence type="ECO:0000256" key="1">
    <source>
        <dbReference type="SAM" id="MobiDB-lite"/>
    </source>
</evidence>
<gene>
    <name evidence="3" type="ORF">GPM918_LOCUS14479</name>
    <name evidence="4" type="ORF">OVA965_LOCUS20239</name>
    <name evidence="5" type="ORF">SRO942_LOCUS14479</name>
    <name evidence="6" type="ORF">TMI583_LOCUS20554</name>
</gene>
<dbReference type="EMBL" id="CAJNOQ010003489">
    <property type="protein sequence ID" value="CAF1015159.1"/>
    <property type="molecule type" value="Genomic_DNA"/>
</dbReference>
<dbReference type="AlphaFoldDB" id="A0A814HVL2"/>
<evidence type="ECO:0000313" key="6">
    <source>
        <dbReference type="EMBL" id="CAF3896974.1"/>
    </source>
</evidence>
<dbReference type="Proteomes" id="UP000663829">
    <property type="component" value="Unassembled WGS sequence"/>
</dbReference>
<sequence length="149" mass="17524">MALKPGFWQNLPLGFGKFWQKFGFTQKRLFIDDHAKDAPTKYDHDVKLHTDGIIKTIINNSRELYRDLRDDFRANRGFNIILIVAISSYIATFVGRLMLEYKKDKREEKQMDRNHEYKMIELGLKPNSDQQTIQQPPPPKQTPSSINKK</sequence>
<accession>A0A814HVL2</accession>
<keyword evidence="2" id="KW-1133">Transmembrane helix</keyword>
<name>A0A814HVL2_9BILA</name>
<evidence type="ECO:0000313" key="4">
    <source>
        <dbReference type="EMBL" id="CAF1122264.1"/>
    </source>
</evidence>
<keyword evidence="2" id="KW-0812">Transmembrane</keyword>
<dbReference type="EMBL" id="CAJOBC010003489">
    <property type="protein sequence ID" value="CAF3786705.1"/>
    <property type="molecule type" value="Genomic_DNA"/>
</dbReference>
<protein>
    <submittedName>
        <fullName evidence="3">Uncharacterized protein</fullName>
    </submittedName>
</protein>
<evidence type="ECO:0000313" key="3">
    <source>
        <dbReference type="EMBL" id="CAF1015159.1"/>
    </source>
</evidence>
<dbReference type="Proteomes" id="UP000682733">
    <property type="component" value="Unassembled WGS sequence"/>
</dbReference>
<dbReference type="OrthoDB" id="10264451at2759"/>
<dbReference type="EMBL" id="CAJOBA010017788">
    <property type="protein sequence ID" value="CAF3896974.1"/>
    <property type="molecule type" value="Genomic_DNA"/>
</dbReference>
<dbReference type="EMBL" id="CAJNOK010010689">
    <property type="protein sequence ID" value="CAF1122264.1"/>
    <property type="molecule type" value="Genomic_DNA"/>
</dbReference>
<comment type="caution">
    <text evidence="3">The sequence shown here is derived from an EMBL/GenBank/DDBJ whole genome shotgun (WGS) entry which is preliminary data.</text>
</comment>
<reference evidence="3" key="1">
    <citation type="submission" date="2021-02" db="EMBL/GenBank/DDBJ databases">
        <authorList>
            <person name="Nowell W R."/>
        </authorList>
    </citation>
    <scope>NUCLEOTIDE SEQUENCE</scope>
</reference>
<feature type="transmembrane region" description="Helical" evidence="2">
    <location>
        <begin position="78"/>
        <end position="99"/>
    </location>
</feature>
<evidence type="ECO:0000256" key="2">
    <source>
        <dbReference type="SAM" id="Phobius"/>
    </source>
</evidence>
<evidence type="ECO:0000313" key="5">
    <source>
        <dbReference type="EMBL" id="CAF3786705.1"/>
    </source>
</evidence>
<keyword evidence="2" id="KW-0472">Membrane</keyword>
<dbReference type="Proteomes" id="UP000681722">
    <property type="component" value="Unassembled WGS sequence"/>
</dbReference>